<keyword evidence="2" id="KW-1185">Reference proteome</keyword>
<dbReference type="AlphaFoldDB" id="A0A0G4FSJ2"/>
<evidence type="ECO:0000313" key="1">
    <source>
        <dbReference type="EMBL" id="CEM17671.1"/>
    </source>
</evidence>
<reference evidence="1 2" key="1">
    <citation type="submission" date="2014-11" db="EMBL/GenBank/DDBJ databases">
        <authorList>
            <person name="Zhu J."/>
            <person name="Qi W."/>
            <person name="Song R."/>
        </authorList>
    </citation>
    <scope>NUCLEOTIDE SEQUENCE [LARGE SCALE GENOMIC DNA]</scope>
</reference>
<dbReference type="PhylomeDB" id="A0A0G4FSJ2"/>
<dbReference type="VEuPathDB" id="CryptoDB:Vbra_16093"/>
<accession>A0A0G4FSJ2</accession>
<gene>
    <name evidence="1" type="ORF">Vbra_16093</name>
</gene>
<protein>
    <submittedName>
        <fullName evidence="1">Uncharacterized protein</fullName>
    </submittedName>
</protein>
<evidence type="ECO:0000313" key="2">
    <source>
        <dbReference type="Proteomes" id="UP000041254"/>
    </source>
</evidence>
<name>A0A0G4FSJ2_VITBC</name>
<sequence length="154" mass="16913">MTYHTPSVLPSAAFDPPTKCGNRAYSSFTDLIVHTADRNWHDGRVMIRHLGADVLMTRDAEEQLAAEVGAQPSPIWGGYRRAADIGEEEPERETIVILSGDKSIDDFAVYLTVFGSTCFLVFTTERSARGKRGAALYPRTVALVRGVVKDVLKA</sequence>
<organism evidence="1 2">
    <name type="scientific">Vitrella brassicaformis (strain CCMP3155)</name>
    <dbReference type="NCBI Taxonomy" id="1169540"/>
    <lineage>
        <taxon>Eukaryota</taxon>
        <taxon>Sar</taxon>
        <taxon>Alveolata</taxon>
        <taxon>Colpodellida</taxon>
        <taxon>Vitrellaceae</taxon>
        <taxon>Vitrella</taxon>
    </lineage>
</organism>
<dbReference type="EMBL" id="CDMY01000493">
    <property type="protein sequence ID" value="CEM17671.1"/>
    <property type="molecule type" value="Genomic_DNA"/>
</dbReference>
<dbReference type="Proteomes" id="UP000041254">
    <property type="component" value="Unassembled WGS sequence"/>
</dbReference>
<proteinExistence type="predicted"/>
<dbReference type="InParanoid" id="A0A0G4FSJ2"/>